<sequence length="718" mass="81403">MDGKDHSMTDWKTILAGADDEYLSGISNRGTVKRAHKDMETIPVQVLETGENEIRVKTGEEEVAVKPVLAESSCSCPSRSVCRHMVQAVLALRELYSSDAQGGEKKDSSKEPSETPDVSSQRVWSAVIDIPPARLIRTLGPRRLKEVLGQIRTGVRAHITRSSVVTVELPDSDIRVRFLWPLEYSSCSCRKKDFCPHRAAAAIWCRLEAGKFHEEEFEQKETEGMDLERIRERALEMKKVLEDIFASGLSRTAFQSADSLERLAVISHNEDLASFEDSFRSLHTGYEAYFRRRASVSAAALMEESARLYSRLCRLSRVRTAREAQELGGVFRMEYEPAGTLHLVGLTAEYFKSKNGYEGETIYFLEEKTKEWYTYTSARPVFYDSGKKRGREEKAAVPWGLPLTLKQLAGARLCLEQAKAGKTGRLSSSQDTQARITGNNGFQATDGQSWVYDDFGRLFKEQCPFRGGWMQPEEERVRVVLIRAAIWGRAEFSGTEQKFSMAVMDQAGRELLVELAYDKQEDANIRYLERTAAQVERQGESAPPVIAGKLYLKDGRLCLYPLELFWWEPVSEEPPDSEGMEGGEISDTEAPPDTKALLRMQAIHQTRELLDNVRQQLEDLYQSGFDTVHDSTIKGLKRWEKQAQQSGLSVLGEQLKELEVQLEALRHSLHPEHGPDMEIYTKLTEYLYLAKQKTDFDLAEAYYIRKKRFKGYEAGEGG</sequence>
<protein>
    <recommendedName>
        <fullName evidence="3">SWIM-type domain-containing protein</fullName>
    </recommendedName>
</protein>
<dbReference type="InterPro" id="IPR007527">
    <property type="entry name" value="Znf_SWIM"/>
</dbReference>
<dbReference type="Pfam" id="PF04434">
    <property type="entry name" value="SWIM"/>
    <property type="match status" value="2"/>
</dbReference>
<gene>
    <name evidence="4" type="ORF">F130042H8_27100</name>
</gene>
<reference evidence="4 5" key="1">
    <citation type="submission" date="2024-04" db="EMBL/GenBank/DDBJ databases">
        <title>Defined microbial consortia suppress multidrug-resistant proinflammatory Enterobacteriaceae via ecological control.</title>
        <authorList>
            <person name="Furuichi M."/>
            <person name="Kawaguchi T."/>
            <person name="Pust M."/>
            <person name="Yasuma K."/>
            <person name="Plichta D."/>
            <person name="Hasegawa N."/>
            <person name="Ohya T."/>
            <person name="Bhattarai S."/>
            <person name="Sasajima S."/>
            <person name="Aoto Y."/>
            <person name="Tuganbaev T."/>
            <person name="Yaginuma M."/>
            <person name="Ueda M."/>
            <person name="Okahashi N."/>
            <person name="Amafuji K."/>
            <person name="Kiridooshi Y."/>
            <person name="Sugita K."/>
            <person name="Strazar M."/>
            <person name="Skelly A."/>
            <person name="Suda W."/>
            <person name="Hattori M."/>
            <person name="Nakamoto N."/>
            <person name="Caballero S."/>
            <person name="Norman J."/>
            <person name="Olle B."/>
            <person name="Tanoue T."/>
            <person name="Arita M."/>
            <person name="Bucci V."/>
            <person name="Atarashi K."/>
            <person name="Xavier R."/>
            <person name="Honda K."/>
        </authorList>
    </citation>
    <scope>NUCLEOTIDE SEQUENCE [LARGE SCALE GENOMIC DNA]</scope>
    <source>
        <strain evidence="5">f13</strain>
    </source>
</reference>
<evidence type="ECO:0000259" key="3">
    <source>
        <dbReference type="PROSITE" id="PS50966"/>
    </source>
</evidence>
<feature type="compositionally biased region" description="Basic and acidic residues" evidence="2">
    <location>
        <begin position="102"/>
        <end position="113"/>
    </location>
</feature>
<keyword evidence="1" id="KW-0863">Zinc-finger</keyword>
<dbReference type="PROSITE" id="PS50966">
    <property type="entry name" value="ZF_SWIM"/>
    <property type="match status" value="2"/>
</dbReference>
<evidence type="ECO:0000256" key="2">
    <source>
        <dbReference type="SAM" id="MobiDB-lite"/>
    </source>
</evidence>
<accession>A0ABQ0B033</accession>
<comment type="caution">
    <text evidence="4">The sequence shown here is derived from an EMBL/GenBank/DDBJ whole genome shotgun (WGS) entry which is preliminary data.</text>
</comment>
<dbReference type="Proteomes" id="UP001600894">
    <property type="component" value="Unassembled WGS sequence"/>
</dbReference>
<evidence type="ECO:0000313" key="5">
    <source>
        <dbReference type="Proteomes" id="UP001600894"/>
    </source>
</evidence>
<evidence type="ECO:0000256" key="1">
    <source>
        <dbReference type="PROSITE-ProRule" id="PRU00325"/>
    </source>
</evidence>
<organism evidence="4 5">
    <name type="scientific">Enterocloster alcoholdehydrogenati</name>
    <dbReference type="NCBI Taxonomy" id="2547410"/>
    <lineage>
        <taxon>Bacteria</taxon>
        <taxon>Bacillati</taxon>
        <taxon>Bacillota</taxon>
        <taxon>Clostridia</taxon>
        <taxon>Lachnospirales</taxon>
        <taxon>Lachnospiraceae</taxon>
        <taxon>Enterocloster</taxon>
    </lineage>
</organism>
<name>A0ABQ0B033_9FIRM</name>
<feature type="domain" description="SWIM-type" evidence="3">
    <location>
        <begin position="54"/>
        <end position="93"/>
    </location>
</feature>
<proteinExistence type="predicted"/>
<keyword evidence="5" id="KW-1185">Reference proteome</keyword>
<keyword evidence="1" id="KW-0862">Zinc</keyword>
<feature type="region of interest" description="Disordered" evidence="2">
    <location>
        <begin position="100"/>
        <end position="121"/>
    </location>
</feature>
<dbReference type="EMBL" id="BAABXL010000001">
    <property type="protein sequence ID" value="GAA6269650.1"/>
    <property type="molecule type" value="Genomic_DNA"/>
</dbReference>
<feature type="domain" description="SWIM-type" evidence="3">
    <location>
        <begin position="165"/>
        <end position="206"/>
    </location>
</feature>
<keyword evidence="1" id="KW-0479">Metal-binding</keyword>
<evidence type="ECO:0000313" key="4">
    <source>
        <dbReference type="EMBL" id="GAA6269650.1"/>
    </source>
</evidence>